<evidence type="ECO:0000256" key="3">
    <source>
        <dbReference type="ARBA" id="ARBA00022801"/>
    </source>
</evidence>
<evidence type="ECO:0000256" key="6">
    <source>
        <dbReference type="ARBA" id="ARBA00023098"/>
    </source>
</evidence>
<dbReference type="InterPro" id="IPR002864">
    <property type="entry name" value="Acyl-ACP_thioesterase_NHD"/>
</dbReference>
<evidence type="ECO:0000259" key="8">
    <source>
        <dbReference type="Pfam" id="PF01643"/>
    </source>
</evidence>
<dbReference type="SUPFAM" id="SSF54637">
    <property type="entry name" value="Thioesterase/thiol ester dehydrase-isomerase"/>
    <property type="match status" value="2"/>
</dbReference>
<keyword evidence="5" id="KW-0809">Transit peptide</keyword>
<organism evidence="10 11">
    <name type="scientific">Enterococcus durans</name>
    <dbReference type="NCBI Taxonomy" id="53345"/>
    <lineage>
        <taxon>Bacteria</taxon>
        <taxon>Bacillati</taxon>
        <taxon>Bacillota</taxon>
        <taxon>Bacilli</taxon>
        <taxon>Lactobacillales</taxon>
        <taxon>Enterococcaceae</taxon>
        <taxon>Enterococcus</taxon>
    </lineage>
</organism>
<dbReference type="PANTHER" id="PTHR31727:SF6">
    <property type="entry name" value="OLEOYL-ACYL CARRIER PROTEIN THIOESTERASE 1, CHLOROPLASTIC"/>
    <property type="match status" value="1"/>
</dbReference>
<name>A0A5N0YPW3_9ENTE</name>
<dbReference type="InterPro" id="IPR029069">
    <property type="entry name" value="HotDog_dom_sf"/>
</dbReference>
<sequence>MAKRYTKKHEVSYYECDINQTMMFPSMLGVVIKTSEDQSDALGRGSDFVKSFGITWVITNYSIMITRLPKVGEIISVTTQAMEYNKFFCYRNFWIHDEQGEELVKIESVFVLMDFVNRKMSSVNEEIIAPFESEKIKKIKRQEKIEKVEAGFMLPYRVRFYDIDSNQHVNNTMYFNWIIDVLGYDFLTTHIPEKVLIRFDKEVEYGNEIESHYEQIALEDGVQTRHEIRMQDQVYCEANITWRNKEA</sequence>
<dbReference type="InterPro" id="IPR045023">
    <property type="entry name" value="FATA/B"/>
</dbReference>
<gene>
    <name evidence="10" type="ORF">F6X95_12895</name>
</gene>
<evidence type="ECO:0000256" key="2">
    <source>
        <dbReference type="ARBA" id="ARBA00022516"/>
    </source>
</evidence>
<feature type="domain" description="Acyl-ACP thioesterase N-terminal hotdog" evidence="8">
    <location>
        <begin position="3"/>
        <end position="131"/>
    </location>
</feature>
<dbReference type="EMBL" id="VYUT01000024">
    <property type="protein sequence ID" value="KAA9203766.1"/>
    <property type="molecule type" value="Genomic_DNA"/>
</dbReference>
<dbReference type="Pfam" id="PF01643">
    <property type="entry name" value="Acyl-ACP_TE"/>
    <property type="match status" value="1"/>
</dbReference>
<evidence type="ECO:0000256" key="7">
    <source>
        <dbReference type="ARBA" id="ARBA00023160"/>
    </source>
</evidence>
<dbReference type="Gene3D" id="3.10.129.10">
    <property type="entry name" value="Hotdog Thioesterase"/>
    <property type="match status" value="1"/>
</dbReference>
<dbReference type="InterPro" id="IPR049427">
    <property type="entry name" value="Acyl-ACP_TE_C"/>
</dbReference>
<keyword evidence="3" id="KW-0378">Hydrolase</keyword>
<proteinExistence type="inferred from homology"/>
<evidence type="ECO:0000313" key="10">
    <source>
        <dbReference type="EMBL" id="KAA9203766.1"/>
    </source>
</evidence>
<dbReference type="PANTHER" id="PTHR31727">
    <property type="entry name" value="OLEOYL-ACYL CARRIER PROTEIN THIOESTERASE 1, CHLOROPLASTIC"/>
    <property type="match status" value="1"/>
</dbReference>
<dbReference type="CDD" id="cd00586">
    <property type="entry name" value="4HBT"/>
    <property type="match status" value="1"/>
</dbReference>
<keyword evidence="4" id="KW-0276">Fatty acid metabolism</keyword>
<dbReference type="Pfam" id="PF20791">
    <property type="entry name" value="Acyl-ACP_TE_C"/>
    <property type="match status" value="1"/>
</dbReference>
<dbReference type="Proteomes" id="UP000326078">
    <property type="component" value="Unassembled WGS sequence"/>
</dbReference>
<evidence type="ECO:0000256" key="1">
    <source>
        <dbReference type="ARBA" id="ARBA00006500"/>
    </source>
</evidence>
<dbReference type="AlphaFoldDB" id="A0A5N0YPW3"/>
<evidence type="ECO:0000256" key="5">
    <source>
        <dbReference type="ARBA" id="ARBA00022946"/>
    </source>
</evidence>
<keyword evidence="2" id="KW-0444">Lipid biosynthesis</keyword>
<comment type="similarity">
    <text evidence="1">Belongs to the acyl-ACP thioesterase family.</text>
</comment>
<reference evidence="10 11" key="1">
    <citation type="submission" date="2019-09" db="EMBL/GenBank/DDBJ databases">
        <title>Vancomyinc resistant enterococci isolated from farm animals in Switzerland.</title>
        <authorList>
            <person name="Stevens M.J.A."/>
            <person name="Stephan R."/>
            <person name="Morach M."/>
            <person name="Nuesch-Inderbinen M."/>
        </authorList>
    </citation>
    <scope>NUCLEOTIDE SEQUENCE [LARGE SCALE GENOMIC DNA]</scope>
    <source>
        <strain evidence="10 11">GH27</strain>
    </source>
</reference>
<protein>
    <submittedName>
        <fullName evidence="10">Acyl-[acyl-carrier-protein] thioesterase</fullName>
    </submittedName>
</protein>
<dbReference type="RefSeq" id="WP_104661431.1">
    <property type="nucleotide sequence ID" value="NZ_CP042597.1"/>
</dbReference>
<evidence type="ECO:0000259" key="9">
    <source>
        <dbReference type="Pfam" id="PF20791"/>
    </source>
</evidence>
<comment type="caution">
    <text evidence="10">The sequence shown here is derived from an EMBL/GenBank/DDBJ whole genome shotgun (WGS) entry which is preliminary data.</text>
</comment>
<accession>A0A5N0YPW3</accession>
<keyword evidence="6" id="KW-0443">Lipid metabolism</keyword>
<dbReference type="GO" id="GO:0016297">
    <property type="term" value="F:fatty acyl-[ACP] hydrolase activity"/>
    <property type="evidence" value="ECO:0007669"/>
    <property type="project" value="InterPro"/>
</dbReference>
<evidence type="ECO:0000256" key="4">
    <source>
        <dbReference type="ARBA" id="ARBA00022832"/>
    </source>
</evidence>
<dbReference type="GO" id="GO:0000036">
    <property type="term" value="F:acyl carrier activity"/>
    <property type="evidence" value="ECO:0007669"/>
    <property type="project" value="TreeGrafter"/>
</dbReference>
<evidence type="ECO:0000313" key="11">
    <source>
        <dbReference type="Proteomes" id="UP000326078"/>
    </source>
</evidence>
<keyword evidence="7" id="KW-0275">Fatty acid biosynthesis</keyword>
<feature type="domain" description="Acyl-ACP thioesterase-like C-terminal" evidence="9">
    <location>
        <begin position="146"/>
        <end position="244"/>
    </location>
</feature>